<evidence type="ECO:0000259" key="1">
    <source>
        <dbReference type="Pfam" id="PF14579"/>
    </source>
</evidence>
<keyword evidence="4" id="KW-1185">Reference proteome</keyword>
<dbReference type="EMBL" id="BOPZ01000003">
    <property type="protein sequence ID" value="GIM27805.1"/>
    <property type="molecule type" value="Genomic_DNA"/>
</dbReference>
<accession>A0A919RYJ4</accession>
<dbReference type="InterPro" id="IPR004805">
    <property type="entry name" value="DnaE2/DnaE/PolC"/>
</dbReference>
<comment type="caution">
    <text evidence="3">The sequence shown here is derived from an EMBL/GenBank/DDBJ whole genome shotgun (WGS) entry which is preliminary data.</text>
</comment>
<organism evidence="3 4">
    <name type="scientific">Clostridium polyendosporum</name>
    <dbReference type="NCBI Taxonomy" id="69208"/>
    <lineage>
        <taxon>Bacteria</taxon>
        <taxon>Bacillati</taxon>
        <taxon>Bacillota</taxon>
        <taxon>Clostridia</taxon>
        <taxon>Eubacteriales</taxon>
        <taxon>Clostridiaceae</taxon>
        <taxon>Clostridium</taxon>
    </lineage>
</organism>
<dbReference type="AlphaFoldDB" id="A0A919RYJ4"/>
<dbReference type="Pfam" id="PF17657">
    <property type="entry name" value="DNA_pol3_finger"/>
    <property type="match status" value="1"/>
</dbReference>
<dbReference type="Pfam" id="PF14579">
    <property type="entry name" value="HHH_6"/>
    <property type="match status" value="1"/>
</dbReference>
<sequence length="280" mass="32345">MLLDTQPKSFADLVRISGLSHGTDVWLNNAQYFIKEGYTTLKDCISTRDDIMVYLMYKDVPPKTVFNIMEKVRKGKGVSEEYEKIMKEKNVPDWYIESCKRIKYMFPKGHAVAYVMMAVRIAYYKVYYPKAYYTTYFTVRADDFDADLICQGERTIKEKIDELYVQGNNISQKDKGLLTILEISYEMYKRGIKFLKVDLYKSDAIKFIIEEEAIRPPINDLQGVGDNAAKSIVEARKDGEFISKEDLRIRAKVSKTVIETLTNHGCLDGLQETNQLSLFG</sequence>
<dbReference type="PANTHER" id="PTHR32294">
    <property type="entry name" value="DNA POLYMERASE III SUBUNIT ALPHA"/>
    <property type="match status" value="1"/>
</dbReference>
<evidence type="ECO:0008006" key="5">
    <source>
        <dbReference type="Google" id="ProtNLM"/>
    </source>
</evidence>
<name>A0A919RYJ4_9CLOT</name>
<dbReference type="Proteomes" id="UP000679179">
    <property type="component" value="Unassembled WGS sequence"/>
</dbReference>
<dbReference type="Gene3D" id="1.10.150.870">
    <property type="match status" value="1"/>
</dbReference>
<feature type="domain" description="DNA polymerase III alpha subunit finger" evidence="2">
    <location>
        <begin position="1"/>
        <end position="85"/>
    </location>
</feature>
<evidence type="ECO:0000313" key="3">
    <source>
        <dbReference type="EMBL" id="GIM27805.1"/>
    </source>
</evidence>
<dbReference type="GO" id="GO:0008408">
    <property type="term" value="F:3'-5' exonuclease activity"/>
    <property type="evidence" value="ECO:0007669"/>
    <property type="project" value="InterPro"/>
</dbReference>
<evidence type="ECO:0000313" key="4">
    <source>
        <dbReference type="Proteomes" id="UP000679179"/>
    </source>
</evidence>
<dbReference type="PANTHER" id="PTHR32294:SF5">
    <property type="entry name" value="DNA POLYMERASE III POLC-TYPE"/>
    <property type="match status" value="1"/>
</dbReference>
<dbReference type="GO" id="GO:0006260">
    <property type="term" value="P:DNA replication"/>
    <property type="evidence" value="ECO:0007669"/>
    <property type="project" value="InterPro"/>
</dbReference>
<gene>
    <name evidence="3" type="ORF">CPJCM30710_04710</name>
</gene>
<dbReference type="InterPro" id="IPR040982">
    <property type="entry name" value="DNA_pol3_finger"/>
</dbReference>
<evidence type="ECO:0000259" key="2">
    <source>
        <dbReference type="Pfam" id="PF17657"/>
    </source>
</evidence>
<feature type="domain" description="DNA polymerase helix-hairpin-helix motif" evidence="1">
    <location>
        <begin position="191"/>
        <end position="273"/>
    </location>
</feature>
<dbReference type="Gene3D" id="6.10.140.1510">
    <property type="match status" value="1"/>
</dbReference>
<reference evidence="3" key="1">
    <citation type="submission" date="2021-03" db="EMBL/GenBank/DDBJ databases">
        <title>Taxonomic study of Clostridium polyendosporum from meadow-gley soil under rice.</title>
        <authorList>
            <person name="Kobayashi H."/>
            <person name="Tanizawa Y."/>
            <person name="Yagura M."/>
        </authorList>
    </citation>
    <scope>NUCLEOTIDE SEQUENCE</scope>
    <source>
        <strain evidence="3">JCM 30710</strain>
    </source>
</reference>
<proteinExistence type="predicted"/>
<dbReference type="SUPFAM" id="SSF160975">
    <property type="entry name" value="AF1531-like"/>
    <property type="match status" value="1"/>
</dbReference>
<dbReference type="InterPro" id="IPR029460">
    <property type="entry name" value="DNAPol_HHH"/>
</dbReference>
<protein>
    <recommendedName>
        <fullName evidence="5">DNA-directed DNA polymerase</fullName>
    </recommendedName>
</protein>